<accession>W2KMA9</accession>
<feature type="compositionally biased region" description="Basic and acidic residues" evidence="1">
    <location>
        <begin position="39"/>
        <end position="49"/>
    </location>
</feature>
<dbReference type="EMBL" id="KI681544">
    <property type="protein sequence ID" value="ETL85754.1"/>
    <property type="molecule type" value="Genomic_DNA"/>
</dbReference>
<reference evidence="2" key="1">
    <citation type="submission" date="2013-11" db="EMBL/GenBank/DDBJ databases">
        <title>The Genome Sequence of Phytophthora parasitica CHvinca01.</title>
        <authorList>
            <consortium name="The Broad Institute Genomics Platform"/>
            <person name="Russ C."/>
            <person name="Tyler B."/>
            <person name="Panabieres F."/>
            <person name="Shan W."/>
            <person name="Tripathy S."/>
            <person name="Grunwald N."/>
            <person name="Machado M."/>
            <person name="Johnson C.S."/>
            <person name="Arredondo F."/>
            <person name="Hong C."/>
            <person name="Coffey M."/>
            <person name="Young S.K."/>
            <person name="Zeng Q."/>
            <person name="Gargeya S."/>
            <person name="Fitzgerald M."/>
            <person name="Abouelleil A."/>
            <person name="Alvarado L."/>
            <person name="Chapman S.B."/>
            <person name="Gainer-Dewar J."/>
            <person name="Goldberg J."/>
            <person name="Griggs A."/>
            <person name="Gujja S."/>
            <person name="Hansen M."/>
            <person name="Howarth C."/>
            <person name="Imamovic A."/>
            <person name="Ireland A."/>
            <person name="Larimer J."/>
            <person name="McCowan C."/>
            <person name="Murphy C."/>
            <person name="Pearson M."/>
            <person name="Poon T.W."/>
            <person name="Priest M."/>
            <person name="Roberts A."/>
            <person name="Saif S."/>
            <person name="Shea T."/>
            <person name="Sykes S."/>
            <person name="Wortman J."/>
            <person name="Nusbaum C."/>
            <person name="Birren B."/>
        </authorList>
    </citation>
    <scope>NUCLEOTIDE SEQUENCE [LARGE SCALE GENOMIC DNA]</scope>
    <source>
        <strain evidence="2">CHvinca01</strain>
    </source>
</reference>
<feature type="region of interest" description="Disordered" evidence="1">
    <location>
        <begin position="39"/>
        <end position="62"/>
    </location>
</feature>
<dbReference type="Proteomes" id="UP000054423">
    <property type="component" value="Unassembled WGS sequence"/>
</dbReference>
<dbReference type="EMBL" id="KI694806">
    <property type="protein sequence ID" value="ETM38907.1"/>
    <property type="molecule type" value="Genomic_DNA"/>
</dbReference>
<protein>
    <submittedName>
        <fullName evidence="2">Uncharacterized protein</fullName>
    </submittedName>
</protein>
<name>W2KMA9_PHYNI</name>
<proteinExistence type="predicted"/>
<evidence type="ECO:0000313" key="3">
    <source>
        <dbReference type="EMBL" id="ETM38907.1"/>
    </source>
</evidence>
<dbReference type="Proteomes" id="UP000054532">
    <property type="component" value="Unassembled WGS sequence"/>
</dbReference>
<gene>
    <name evidence="3" type="ORF">L914_14890</name>
    <name evidence="2" type="ORF">L917_14754</name>
</gene>
<reference evidence="3" key="2">
    <citation type="submission" date="2013-11" db="EMBL/GenBank/DDBJ databases">
        <title>The Genome Sequence of Phytophthora parasitica IAC_01/95.</title>
        <authorList>
            <consortium name="The Broad Institute Genomics Platform"/>
            <person name="Russ C."/>
            <person name="Tyler B."/>
            <person name="Panabieres F."/>
            <person name="Shan W."/>
            <person name="Tripathy S."/>
            <person name="Grunwald N."/>
            <person name="Machado M."/>
            <person name="Johnson C.S."/>
            <person name="Arredondo F."/>
            <person name="Hong C."/>
            <person name="Coffey M."/>
            <person name="Young S.K."/>
            <person name="Zeng Q."/>
            <person name="Gargeya S."/>
            <person name="Fitzgerald M."/>
            <person name="Abouelleil A."/>
            <person name="Alvarado L."/>
            <person name="Chapman S.B."/>
            <person name="Gainer-Dewar J."/>
            <person name="Goldberg J."/>
            <person name="Griggs A."/>
            <person name="Gujja S."/>
            <person name="Hansen M."/>
            <person name="Howarth C."/>
            <person name="Imamovic A."/>
            <person name="Ireland A."/>
            <person name="Larimer J."/>
            <person name="McCowan C."/>
            <person name="Murphy C."/>
            <person name="Pearson M."/>
            <person name="Poon T.W."/>
            <person name="Priest M."/>
            <person name="Roberts A."/>
            <person name="Saif S."/>
            <person name="Shea T."/>
            <person name="Sykes S."/>
            <person name="Wortman J."/>
            <person name="Nusbaum C."/>
            <person name="Birren B."/>
        </authorList>
    </citation>
    <scope>NUCLEOTIDE SEQUENCE [LARGE SCALE GENOMIC DNA]</scope>
    <source>
        <strain evidence="3">IAC_01/95</strain>
    </source>
</reference>
<evidence type="ECO:0000313" key="2">
    <source>
        <dbReference type="EMBL" id="ETL85754.1"/>
    </source>
</evidence>
<sequence length="62" mass="7066">MASVVAVMFYWYYNTGRARETNEKSGYDEVYEGEELDRHMGYRDGRGGEEDGPNVVHEEVGG</sequence>
<organism evidence="2">
    <name type="scientific">Phytophthora nicotianae</name>
    <name type="common">Potato buckeye rot agent</name>
    <name type="synonym">Phytophthora parasitica</name>
    <dbReference type="NCBI Taxonomy" id="4792"/>
    <lineage>
        <taxon>Eukaryota</taxon>
        <taxon>Sar</taxon>
        <taxon>Stramenopiles</taxon>
        <taxon>Oomycota</taxon>
        <taxon>Peronosporomycetes</taxon>
        <taxon>Peronosporales</taxon>
        <taxon>Peronosporaceae</taxon>
        <taxon>Phytophthora</taxon>
    </lineage>
</organism>
<dbReference type="AlphaFoldDB" id="W2KMA9"/>
<evidence type="ECO:0000256" key="1">
    <source>
        <dbReference type="SAM" id="MobiDB-lite"/>
    </source>
</evidence>